<evidence type="ECO:0000313" key="1">
    <source>
        <dbReference type="EMBL" id="RWX00761.1"/>
    </source>
</evidence>
<proteinExistence type="predicted"/>
<dbReference type="Proteomes" id="UP000287527">
    <property type="component" value="Unassembled WGS sequence"/>
</dbReference>
<dbReference type="SUPFAM" id="SSF159501">
    <property type="entry name" value="EreA/ChaN-like"/>
    <property type="match status" value="1"/>
</dbReference>
<keyword evidence="2" id="KW-1185">Reference proteome</keyword>
<protein>
    <recommendedName>
        <fullName evidence="3">Erythromycin esterase family protein</fullName>
    </recommendedName>
</protein>
<comment type="caution">
    <text evidence="1">The sequence shown here is derived from an EMBL/GenBank/DDBJ whole genome shotgun (WGS) entry which is preliminary data.</text>
</comment>
<evidence type="ECO:0000313" key="2">
    <source>
        <dbReference type="Proteomes" id="UP000287527"/>
    </source>
</evidence>
<name>A0A444HBA1_9FLAO</name>
<organism evidence="1 2">
    <name type="scientific">Flavobacterium cerinum</name>
    <dbReference type="NCBI Taxonomy" id="2502784"/>
    <lineage>
        <taxon>Bacteria</taxon>
        <taxon>Pseudomonadati</taxon>
        <taxon>Bacteroidota</taxon>
        <taxon>Flavobacteriia</taxon>
        <taxon>Flavobacteriales</taxon>
        <taxon>Flavobacteriaceae</taxon>
        <taxon>Flavobacterium</taxon>
    </lineage>
</organism>
<reference evidence="1 2" key="1">
    <citation type="submission" date="2019-01" db="EMBL/GenBank/DDBJ databases">
        <title>Flavobacterium sp. nov.,isolated from freshwater.</title>
        <authorList>
            <person name="Zhang R."/>
            <person name="Du Z.-J."/>
        </authorList>
    </citation>
    <scope>NUCLEOTIDE SEQUENCE [LARGE SCALE GENOMIC DNA]</scope>
    <source>
        <strain evidence="1 2">1E403</strain>
    </source>
</reference>
<dbReference type="EMBL" id="SBII01000004">
    <property type="protein sequence ID" value="RWX00761.1"/>
    <property type="molecule type" value="Genomic_DNA"/>
</dbReference>
<accession>A0A444HBA1</accession>
<dbReference type="AlphaFoldDB" id="A0A444HBA1"/>
<dbReference type="RefSeq" id="WP_128389244.1">
    <property type="nucleotide sequence ID" value="NZ_SBII01000004.1"/>
</dbReference>
<sequence length="418" mass="48861">MRSLKRILLIVVNLFSLLLYPQQSKEEYLKQNASQLNESFIYPQKKAKVFGFGAYHGSAKTEEAEIILIKSLIKNNHLKYYFPETDYSLAYYFNEYLATGDEKLLKDLVKNYGTRVPQERTVEVFLKWKELKKINDKLPKNKRLHVLGADPIVTYKYTYRHLLILIKDINKWPSALTLKATVEKDTTDFSPYYESYSKQLLKDFVTNYEADSSKFESLINNKPTFNHLIKTIKTSFGDYNREREIYNNYIEISKIYKLTNNTQFFRYGFFHLLKTKEGTYPTFFSMLIDKGNYTRDRVISTLGYFTKSEVIWEDVFDDNDNFVSSKIEGDIGIGDDPTEYFKGIDLFKNQKLSDMTLFNLSNSNNPYQKMGCSDLIQVIAKNVTEKIDYSQDSTSKFIDFALLITHSKASTSIYSLDK</sequence>
<dbReference type="OrthoDB" id="1112626at2"/>
<gene>
    <name evidence="1" type="ORF">EPI11_07000</name>
</gene>
<evidence type="ECO:0008006" key="3">
    <source>
        <dbReference type="Google" id="ProtNLM"/>
    </source>
</evidence>